<dbReference type="PaxDb" id="284590-Q6CX74"/>
<dbReference type="IntAct" id="Q6CX74">
    <property type="interactions" value="2"/>
</dbReference>
<dbReference type="Proteomes" id="UP000000598">
    <property type="component" value="Chromosome A"/>
</dbReference>
<dbReference type="AlphaFoldDB" id="Q6CX74"/>
<gene>
    <name evidence="1" type="ORF">KLLA0_A10637g</name>
</gene>
<accession>Q6CX74</accession>
<dbReference type="KEGG" id="kla:KLLA0_A10637g"/>
<dbReference type="STRING" id="284590.Q6CX74"/>
<dbReference type="InterPro" id="IPR018621">
    <property type="entry name" value="Atg31"/>
</dbReference>
<dbReference type="SASBDB" id="Q6CX74"/>
<dbReference type="EMBL" id="CR382121">
    <property type="protein sequence ID" value="CAH03053.1"/>
    <property type="molecule type" value="Genomic_DNA"/>
</dbReference>
<dbReference type="Pfam" id="PF09795">
    <property type="entry name" value="ATG31"/>
    <property type="match status" value="1"/>
</dbReference>
<reference evidence="1 2" key="1">
    <citation type="journal article" date="2004" name="Nature">
        <title>Genome evolution in yeasts.</title>
        <authorList>
            <consortium name="Genolevures"/>
            <person name="Dujon B."/>
            <person name="Sherman D."/>
            <person name="Fischer G."/>
            <person name="Durrens P."/>
            <person name="Casaregola S."/>
            <person name="Lafontaine I."/>
            <person name="de Montigny J."/>
            <person name="Marck C."/>
            <person name="Neuveglise C."/>
            <person name="Talla E."/>
            <person name="Goffard N."/>
            <person name="Frangeul L."/>
            <person name="Aigle M."/>
            <person name="Anthouard V."/>
            <person name="Babour A."/>
            <person name="Barbe V."/>
            <person name="Barnay S."/>
            <person name="Blanchin S."/>
            <person name="Beckerich J.M."/>
            <person name="Beyne E."/>
            <person name="Bleykasten C."/>
            <person name="Boisrame A."/>
            <person name="Boyer J."/>
            <person name="Cattolico L."/>
            <person name="Confanioleri F."/>
            <person name="de Daruvar A."/>
            <person name="Despons L."/>
            <person name="Fabre E."/>
            <person name="Fairhead C."/>
            <person name="Ferry-Dumazet H."/>
            <person name="Groppi A."/>
            <person name="Hantraye F."/>
            <person name="Hennequin C."/>
            <person name="Jauniaux N."/>
            <person name="Joyet P."/>
            <person name="Kachouri R."/>
            <person name="Kerrest A."/>
            <person name="Koszul R."/>
            <person name="Lemaire M."/>
            <person name="Lesur I."/>
            <person name="Ma L."/>
            <person name="Muller H."/>
            <person name="Nicaud J.M."/>
            <person name="Nikolski M."/>
            <person name="Oztas S."/>
            <person name="Ozier-Kalogeropoulos O."/>
            <person name="Pellenz S."/>
            <person name="Potier S."/>
            <person name="Richard G.F."/>
            <person name="Straub M.L."/>
            <person name="Suleau A."/>
            <person name="Swennene D."/>
            <person name="Tekaia F."/>
            <person name="Wesolowski-Louvel M."/>
            <person name="Westhof E."/>
            <person name="Wirth B."/>
            <person name="Zeniou-Meyer M."/>
            <person name="Zivanovic I."/>
            <person name="Bolotin-Fukuhara M."/>
            <person name="Thierry A."/>
            <person name="Bouchier C."/>
            <person name="Caudron B."/>
            <person name="Scarpelli C."/>
            <person name="Gaillardin C."/>
            <person name="Weissenbach J."/>
            <person name="Wincker P."/>
            <person name="Souciet J.L."/>
        </authorList>
    </citation>
    <scope>NUCLEOTIDE SEQUENCE [LARGE SCALE GENOMIC DNA]</scope>
    <source>
        <strain evidence="2">ATCC 8585 / CBS 2359 / DSM 70799 / NBRC 1267 / NRRL Y-1140 / WM37</strain>
    </source>
</reference>
<dbReference type="HOGENOM" id="CLU_1806453_0_0_1"/>
<protein>
    <submittedName>
        <fullName evidence="1">KLLA0A10637p</fullName>
    </submittedName>
</protein>
<name>Q6CX74_KLULA</name>
<proteinExistence type="predicted"/>
<dbReference type="InParanoid" id="Q6CX74"/>
<dbReference type="DIP" id="DIP-61495N"/>
<sequence>MESPVLLVKNANAATNASNLGLLGQKQNSYTVDENTWFLNNISFIFEDDDPSQHDEDQLDYENVIIIDSEPSGTVNNVEMLSERWQLLAFDQNPRDNCISLTVMNELSADLGQNTDISGLDNLSKLYHERNAQIRKLLDSIAP</sequence>
<dbReference type="eggNOG" id="ENOG502SBTH">
    <property type="taxonomic scope" value="Eukaryota"/>
</dbReference>
<dbReference type="Gene3D" id="2.60.270.60">
    <property type="match status" value="1"/>
</dbReference>
<dbReference type="GO" id="GO:0000407">
    <property type="term" value="C:phagophore assembly site"/>
    <property type="evidence" value="ECO:0007669"/>
    <property type="project" value="InterPro"/>
</dbReference>
<dbReference type="GO" id="GO:0006914">
    <property type="term" value="P:autophagy"/>
    <property type="evidence" value="ECO:0007669"/>
    <property type="project" value="InterPro"/>
</dbReference>
<keyword evidence="2" id="KW-1185">Reference proteome</keyword>
<organism evidence="1 2">
    <name type="scientific">Kluyveromyces lactis (strain ATCC 8585 / CBS 2359 / DSM 70799 / NBRC 1267 / NRRL Y-1140 / WM37)</name>
    <name type="common">Yeast</name>
    <name type="synonym">Candida sphaerica</name>
    <dbReference type="NCBI Taxonomy" id="284590"/>
    <lineage>
        <taxon>Eukaryota</taxon>
        <taxon>Fungi</taxon>
        <taxon>Dikarya</taxon>
        <taxon>Ascomycota</taxon>
        <taxon>Saccharomycotina</taxon>
        <taxon>Saccharomycetes</taxon>
        <taxon>Saccharomycetales</taxon>
        <taxon>Saccharomycetaceae</taxon>
        <taxon>Kluyveromyces</taxon>
    </lineage>
</organism>
<evidence type="ECO:0000313" key="1">
    <source>
        <dbReference type="EMBL" id="CAH03053.1"/>
    </source>
</evidence>
<evidence type="ECO:0000313" key="2">
    <source>
        <dbReference type="Proteomes" id="UP000000598"/>
    </source>
</evidence>